<accession>A0A9P6G915</accession>
<dbReference type="PANTHER" id="PTHR11695">
    <property type="entry name" value="ALCOHOL DEHYDROGENASE RELATED"/>
    <property type="match status" value="1"/>
</dbReference>
<reference evidence="2" key="1">
    <citation type="journal article" date="2020" name="Mol. Plant Microbe Interact.">
        <title>Genome Sequence of the Biocontrol Agent Coniothyrium minitans strain Conio (IMI 134523).</title>
        <authorList>
            <person name="Patel D."/>
            <person name="Shittu T.A."/>
            <person name="Baroncelli R."/>
            <person name="Muthumeenakshi S."/>
            <person name="Osborne T.H."/>
            <person name="Janganan T.K."/>
            <person name="Sreenivasaprasad S."/>
        </authorList>
    </citation>
    <scope>NUCLEOTIDE SEQUENCE</scope>
    <source>
        <strain evidence="2">Conio</strain>
    </source>
</reference>
<sequence>MATMRAWQFTTLNTPFESNLTINTIPKLTAPTQSTSLKTPSILIRIHAASLNPADHKVPLTPLVGRFLTPQPATPGLDYAGIVEAVPDGCPTTLKPGDRVFGRHEWPYQHGALAEYILGQPNGVVKLPDGLSFVQGAALGTAAVSALQPLEMANIKEGGSVLINGGSGGVGSFTVQIAKLLGAAHVTVTCGPANVERVKALGADDVINYREVDVVGVLKANAKDSGRLYDAVIENVGAVDSLYEECHEFVRPGGVFVQVAGTNVFFTAKRLILPGFLGGGKVRYRSYLATNVPEELQRIAEWVNEKKLKVEIDEEFAFEEATKAFAKLRGGRAQGKIVVRAPREGRT</sequence>
<dbReference type="AlphaFoldDB" id="A0A9P6G915"/>
<name>A0A9P6G915_9PLEO</name>
<dbReference type="SMART" id="SM00829">
    <property type="entry name" value="PKS_ER"/>
    <property type="match status" value="1"/>
</dbReference>
<evidence type="ECO:0000313" key="3">
    <source>
        <dbReference type="Proteomes" id="UP000756921"/>
    </source>
</evidence>
<dbReference type="SUPFAM" id="SSF50129">
    <property type="entry name" value="GroES-like"/>
    <property type="match status" value="1"/>
</dbReference>
<gene>
    <name evidence="2" type="ORF">PMIN01_10393</name>
</gene>
<dbReference type="GO" id="GO:0005739">
    <property type="term" value="C:mitochondrion"/>
    <property type="evidence" value="ECO:0007669"/>
    <property type="project" value="TreeGrafter"/>
</dbReference>
<dbReference type="OrthoDB" id="201656at2759"/>
<proteinExistence type="predicted"/>
<dbReference type="InterPro" id="IPR013154">
    <property type="entry name" value="ADH-like_N"/>
</dbReference>
<dbReference type="Pfam" id="PF08240">
    <property type="entry name" value="ADH_N"/>
    <property type="match status" value="1"/>
</dbReference>
<evidence type="ECO:0000259" key="1">
    <source>
        <dbReference type="SMART" id="SM00829"/>
    </source>
</evidence>
<dbReference type="GO" id="GO:0016491">
    <property type="term" value="F:oxidoreductase activity"/>
    <property type="evidence" value="ECO:0007669"/>
    <property type="project" value="InterPro"/>
</dbReference>
<dbReference type="InterPro" id="IPR011032">
    <property type="entry name" value="GroES-like_sf"/>
</dbReference>
<dbReference type="Gene3D" id="3.40.50.720">
    <property type="entry name" value="NAD(P)-binding Rossmann-like Domain"/>
    <property type="match status" value="1"/>
</dbReference>
<keyword evidence="3" id="KW-1185">Reference proteome</keyword>
<dbReference type="SUPFAM" id="SSF51735">
    <property type="entry name" value="NAD(P)-binding Rossmann-fold domains"/>
    <property type="match status" value="1"/>
</dbReference>
<evidence type="ECO:0000313" key="2">
    <source>
        <dbReference type="EMBL" id="KAF9731376.1"/>
    </source>
</evidence>
<dbReference type="Proteomes" id="UP000756921">
    <property type="component" value="Unassembled WGS sequence"/>
</dbReference>
<dbReference type="Pfam" id="PF13602">
    <property type="entry name" value="ADH_zinc_N_2"/>
    <property type="match status" value="1"/>
</dbReference>
<dbReference type="InterPro" id="IPR020843">
    <property type="entry name" value="ER"/>
</dbReference>
<feature type="domain" description="Enoyl reductase (ER)" evidence="1">
    <location>
        <begin position="23"/>
        <end position="339"/>
    </location>
</feature>
<protein>
    <submittedName>
        <fullName evidence="2">Zinc alcohol dehydrogenase</fullName>
    </submittedName>
</protein>
<comment type="caution">
    <text evidence="2">The sequence shown here is derived from an EMBL/GenBank/DDBJ whole genome shotgun (WGS) entry which is preliminary data.</text>
</comment>
<dbReference type="PANTHER" id="PTHR11695:SF294">
    <property type="entry name" value="RETICULON-4-INTERACTING PROTEIN 1, MITOCHONDRIAL"/>
    <property type="match status" value="1"/>
</dbReference>
<dbReference type="CDD" id="cd08267">
    <property type="entry name" value="MDR1"/>
    <property type="match status" value="1"/>
</dbReference>
<dbReference type="EMBL" id="WJXW01000012">
    <property type="protein sequence ID" value="KAF9731376.1"/>
    <property type="molecule type" value="Genomic_DNA"/>
</dbReference>
<organism evidence="2 3">
    <name type="scientific">Paraphaeosphaeria minitans</name>
    <dbReference type="NCBI Taxonomy" id="565426"/>
    <lineage>
        <taxon>Eukaryota</taxon>
        <taxon>Fungi</taxon>
        <taxon>Dikarya</taxon>
        <taxon>Ascomycota</taxon>
        <taxon>Pezizomycotina</taxon>
        <taxon>Dothideomycetes</taxon>
        <taxon>Pleosporomycetidae</taxon>
        <taxon>Pleosporales</taxon>
        <taxon>Massarineae</taxon>
        <taxon>Didymosphaeriaceae</taxon>
        <taxon>Paraphaeosphaeria</taxon>
    </lineage>
</organism>
<dbReference type="Gene3D" id="3.90.180.10">
    <property type="entry name" value="Medium-chain alcohol dehydrogenases, catalytic domain"/>
    <property type="match status" value="1"/>
</dbReference>
<dbReference type="InterPro" id="IPR050700">
    <property type="entry name" value="YIM1/Zinc_Alcohol_DH_Fams"/>
</dbReference>
<dbReference type="InterPro" id="IPR036291">
    <property type="entry name" value="NAD(P)-bd_dom_sf"/>
</dbReference>